<dbReference type="RefSeq" id="WP_301711068.1">
    <property type="nucleotide sequence ID" value="NZ_SDWY01000002.1"/>
</dbReference>
<protein>
    <submittedName>
        <fullName evidence="2">Uncharacterized protein</fullName>
    </submittedName>
</protein>
<proteinExistence type="predicted"/>
<sequence>MKAKKNPFLASTLAAVALSTAATPLAALSWGTDSVPGGIVFNYSGVPGQIYGTIWYAEWQ</sequence>
<name>A0AAJ1R9E3_9LACO</name>
<evidence type="ECO:0000256" key="1">
    <source>
        <dbReference type="SAM" id="SignalP"/>
    </source>
</evidence>
<organism evidence="2 3">
    <name type="scientific">Oenococcus sicerae</name>
    <dbReference type="NCBI Taxonomy" id="2203724"/>
    <lineage>
        <taxon>Bacteria</taxon>
        <taxon>Bacillati</taxon>
        <taxon>Bacillota</taxon>
        <taxon>Bacilli</taxon>
        <taxon>Lactobacillales</taxon>
        <taxon>Lactobacillaceae</taxon>
        <taxon>Oenococcus</taxon>
    </lineage>
</organism>
<dbReference type="AlphaFoldDB" id="A0AAJ1R9E3"/>
<keyword evidence="1" id="KW-0732">Signal</keyword>
<feature type="signal peptide" evidence="1">
    <location>
        <begin position="1"/>
        <end position="26"/>
    </location>
</feature>
<dbReference type="EMBL" id="SDWY01000002">
    <property type="protein sequence ID" value="MDN6900166.1"/>
    <property type="molecule type" value="Genomic_DNA"/>
</dbReference>
<evidence type="ECO:0000313" key="2">
    <source>
        <dbReference type="EMBL" id="MDN6900166.1"/>
    </source>
</evidence>
<dbReference type="Proteomes" id="UP001167919">
    <property type="component" value="Unassembled WGS sequence"/>
</dbReference>
<gene>
    <name evidence="2" type="ORF">EVC35_03995</name>
</gene>
<accession>A0AAJ1R9E3</accession>
<feature type="chain" id="PRO_5042523705" evidence="1">
    <location>
        <begin position="27"/>
        <end position="60"/>
    </location>
</feature>
<reference evidence="2" key="1">
    <citation type="submission" date="2019-01" db="EMBL/GenBank/DDBJ databases">
        <title>Oenococcus sicerae UCMA17102.</title>
        <authorList>
            <person name="Cousin F.J."/>
            <person name="Le Guellec R."/>
            <person name="Cretenet M."/>
        </authorList>
    </citation>
    <scope>NUCLEOTIDE SEQUENCE</scope>
    <source>
        <strain evidence="2">UCMA17102</strain>
    </source>
</reference>
<evidence type="ECO:0000313" key="3">
    <source>
        <dbReference type="Proteomes" id="UP001167919"/>
    </source>
</evidence>
<comment type="caution">
    <text evidence="2">The sequence shown here is derived from an EMBL/GenBank/DDBJ whole genome shotgun (WGS) entry which is preliminary data.</text>
</comment>